<reference evidence="3" key="2">
    <citation type="journal article" date="2019" name="Genome Biol. Evol.">
        <title>Day and night: Metabolic profiles and evolutionary relationships of six axenic non-marine cyanobacteria.</title>
        <authorList>
            <person name="Will S.E."/>
            <person name="Henke P."/>
            <person name="Boedeker C."/>
            <person name="Huang S."/>
            <person name="Brinkmann H."/>
            <person name="Rohde M."/>
            <person name="Jarek M."/>
            <person name="Friedl T."/>
            <person name="Seufert S."/>
            <person name="Schumacher M."/>
            <person name="Overmann J."/>
            <person name="Neumann-Schaal M."/>
            <person name="Petersen J."/>
        </authorList>
    </citation>
    <scope>NUCLEOTIDE SEQUENCE [LARGE SCALE GENOMIC DNA]</scope>
    <source>
        <strain evidence="3">PCC 7102</strain>
    </source>
</reference>
<evidence type="ECO:0000256" key="2">
    <source>
        <dbReference type="SAM" id="Phobius"/>
    </source>
</evidence>
<dbReference type="Proteomes" id="UP000271624">
    <property type="component" value="Unassembled WGS sequence"/>
</dbReference>
<reference evidence="3" key="1">
    <citation type="submission" date="2018-12" db="EMBL/GenBank/DDBJ databases">
        <authorList>
            <person name="Will S."/>
            <person name="Neumann-Schaal M."/>
            <person name="Henke P."/>
        </authorList>
    </citation>
    <scope>NUCLEOTIDE SEQUENCE</scope>
    <source>
        <strain evidence="3">PCC 7102</strain>
    </source>
</reference>
<evidence type="ECO:0000313" key="3">
    <source>
        <dbReference type="EMBL" id="RUT03904.1"/>
    </source>
</evidence>
<keyword evidence="2" id="KW-0812">Transmembrane</keyword>
<gene>
    <name evidence="3" type="ORF">DSM106972_048180</name>
</gene>
<evidence type="ECO:0000256" key="1">
    <source>
        <dbReference type="SAM" id="MobiDB-lite"/>
    </source>
</evidence>
<evidence type="ECO:0000313" key="4">
    <source>
        <dbReference type="Proteomes" id="UP000271624"/>
    </source>
</evidence>
<dbReference type="EMBL" id="RSCL01000012">
    <property type="protein sequence ID" value="RUT03904.1"/>
    <property type="molecule type" value="Genomic_DNA"/>
</dbReference>
<feature type="region of interest" description="Disordered" evidence="1">
    <location>
        <begin position="260"/>
        <end position="285"/>
    </location>
</feature>
<keyword evidence="4" id="KW-1185">Reference proteome</keyword>
<protein>
    <submittedName>
        <fullName evidence="3">Uncharacterized protein</fullName>
    </submittedName>
</protein>
<keyword evidence="2" id="KW-1133">Transmembrane helix</keyword>
<dbReference type="OrthoDB" id="510537at2"/>
<organism evidence="3 4">
    <name type="scientific">Dulcicalothrix desertica PCC 7102</name>
    <dbReference type="NCBI Taxonomy" id="232991"/>
    <lineage>
        <taxon>Bacteria</taxon>
        <taxon>Bacillati</taxon>
        <taxon>Cyanobacteriota</taxon>
        <taxon>Cyanophyceae</taxon>
        <taxon>Nostocales</taxon>
        <taxon>Calotrichaceae</taxon>
        <taxon>Dulcicalothrix</taxon>
    </lineage>
</organism>
<dbReference type="RefSeq" id="WP_127083177.1">
    <property type="nucleotide sequence ID" value="NZ_RSCL01000012.1"/>
</dbReference>
<accession>A0A433VCT7</accession>
<proteinExistence type="predicted"/>
<name>A0A433VCT7_9CYAN</name>
<dbReference type="AlphaFoldDB" id="A0A433VCT7"/>
<keyword evidence="2" id="KW-0472">Membrane</keyword>
<sequence length="285" mass="31656">MYLQKLGRKWDFLNALLLVGIVIFVFSKPAIKFGSDSLNNLSEFNTSYSGKLNTLFANNSSVGVLALCAAEGNCTIEGNKTSLYYGHVDPGNRVSNRGWCSDQGRGGTNLQNADAGCLKRTQSRISVLVRKMQVAGFNPEENVEVFLNSIDQWNQASPRVSNTFAQRYANAIKQGLKGKEAILWARVEAFRKNNGELEAGNSRVGLFSICANPSNTYYTTRLQQYPVWSERWRWNCIALDQRRRLEAIDQVLTKAADGVAPSHSINSNKSNSSKLSKYASNPLCH</sequence>
<feature type="compositionally biased region" description="Low complexity" evidence="1">
    <location>
        <begin position="262"/>
        <end position="285"/>
    </location>
</feature>
<feature type="transmembrane region" description="Helical" evidence="2">
    <location>
        <begin position="12"/>
        <end position="31"/>
    </location>
</feature>
<comment type="caution">
    <text evidence="3">The sequence shown here is derived from an EMBL/GenBank/DDBJ whole genome shotgun (WGS) entry which is preliminary data.</text>
</comment>